<protein>
    <recommendedName>
        <fullName evidence="3">indole-3-glycerol-phosphate synthase</fullName>
        <ecNumber evidence="3">4.1.1.48</ecNumber>
    </recommendedName>
</protein>
<dbReference type="EMBL" id="BAABFN010000005">
    <property type="protein sequence ID" value="GAA4312839.1"/>
    <property type="molecule type" value="Genomic_DNA"/>
</dbReference>
<evidence type="ECO:0000256" key="6">
    <source>
        <dbReference type="ARBA" id="ARBA00022822"/>
    </source>
</evidence>
<dbReference type="EC" id="4.1.1.48" evidence="3"/>
<proteinExistence type="predicted"/>
<evidence type="ECO:0000256" key="4">
    <source>
        <dbReference type="ARBA" id="ARBA00022605"/>
    </source>
</evidence>
<dbReference type="Proteomes" id="UP001501207">
    <property type="component" value="Unassembled WGS sequence"/>
</dbReference>
<dbReference type="NCBIfam" id="NF001377">
    <property type="entry name" value="PRK00278.2-4"/>
    <property type="match status" value="1"/>
</dbReference>
<gene>
    <name evidence="10" type="primary">trpC</name>
    <name evidence="10" type="ORF">GCM10023143_22740</name>
</gene>
<dbReference type="InterPro" id="IPR013785">
    <property type="entry name" value="Aldolase_TIM"/>
</dbReference>
<comment type="catalytic activity">
    <reaction evidence="1">
        <text>1-(2-carboxyphenylamino)-1-deoxy-D-ribulose 5-phosphate + H(+) = (1S,2R)-1-C-(indol-3-yl)glycerol 3-phosphate + CO2 + H2O</text>
        <dbReference type="Rhea" id="RHEA:23476"/>
        <dbReference type="ChEBI" id="CHEBI:15377"/>
        <dbReference type="ChEBI" id="CHEBI:15378"/>
        <dbReference type="ChEBI" id="CHEBI:16526"/>
        <dbReference type="ChEBI" id="CHEBI:58613"/>
        <dbReference type="ChEBI" id="CHEBI:58866"/>
        <dbReference type="EC" id="4.1.1.48"/>
    </reaction>
</comment>
<keyword evidence="5" id="KW-0210">Decarboxylase</keyword>
<evidence type="ECO:0000256" key="8">
    <source>
        <dbReference type="ARBA" id="ARBA00023239"/>
    </source>
</evidence>
<keyword evidence="6" id="KW-0822">Tryptophan biosynthesis</keyword>
<name>A0ABP8FX59_9BACT</name>
<dbReference type="SUPFAM" id="SSF51366">
    <property type="entry name" value="Ribulose-phoshate binding barrel"/>
    <property type="match status" value="1"/>
</dbReference>
<comment type="pathway">
    <text evidence="2">Amino-acid biosynthesis; L-tryptophan biosynthesis; L-tryptophan from chorismate: step 4/5.</text>
</comment>
<evidence type="ECO:0000256" key="2">
    <source>
        <dbReference type="ARBA" id="ARBA00004696"/>
    </source>
</evidence>
<dbReference type="InterPro" id="IPR045186">
    <property type="entry name" value="Indole-3-glycerol_P_synth"/>
</dbReference>
<evidence type="ECO:0000256" key="1">
    <source>
        <dbReference type="ARBA" id="ARBA00001633"/>
    </source>
</evidence>
<evidence type="ECO:0000256" key="3">
    <source>
        <dbReference type="ARBA" id="ARBA00012362"/>
    </source>
</evidence>
<organism evidence="10 11">
    <name type="scientific">Compostibacter hankyongensis</name>
    <dbReference type="NCBI Taxonomy" id="1007089"/>
    <lineage>
        <taxon>Bacteria</taxon>
        <taxon>Pseudomonadati</taxon>
        <taxon>Bacteroidota</taxon>
        <taxon>Chitinophagia</taxon>
        <taxon>Chitinophagales</taxon>
        <taxon>Chitinophagaceae</taxon>
        <taxon>Compostibacter</taxon>
    </lineage>
</organism>
<dbReference type="PANTHER" id="PTHR22854:SF2">
    <property type="entry name" value="INDOLE-3-GLYCEROL-PHOSPHATE SYNTHASE"/>
    <property type="match status" value="1"/>
</dbReference>
<reference evidence="11" key="1">
    <citation type="journal article" date="2019" name="Int. J. Syst. Evol. Microbiol.">
        <title>The Global Catalogue of Microorganisms (GCM) 10K type strain sequencing project: providing services to taxonomists for standard genome sequencing and annotation.</title>
        <authorList>
            <consortium name="The Broad Institute Genomics Platform"/>
            <consortium name="The Broad Institute Genome Sequencing Center for Infectious Disease"/>
            <person name="Wu L."/>
            <person name="Ma J."/>
        </authorList>
    </citation>
    <scope>NUCLEOTIDE SEQUENCE [LARGE SCALE GENOMIC DNA]</scope>
    <source>
        <strain evidence="11">JCM 17664</strain>
    </source>
</reference>
<dbReference type="PANTHER" id="PTHR22854">
    <property type="entry name" value="TRYPTOPHAN BIOSYNTHESIS PROTEIN"/>
    <property type="match status" value="1"/>
</dbReference>
<dbReference type="InterPro" id="IPR001468">
    <property type="entry name" value="Indole-3-GlycerolPSynthase_CS"/>
</dbReference>
<keyword evidence="8" id="KW-0456">Lyase</keyword>
<evidence type="ECO:0000313" key="11">
    <source>
        <dbReference type="Proteomes" id="UP001501207"/>
    </source>
</evidence>
<evidence type="ECO:0000256" key="5">
    <source>
        <dbReference type="ARBA" id="ARBA00022793"/>
    </source>
</evidence>
<dbReference type="Gene3D" id="3.20.20.70">
    <property type="entry name" value="Aldolase class I"/>
    <property type="match status" value="1"/>
</dbReference>
<evidence type="ECO:0000313" key="10">
    <source>
        <dbReference type="EMBL" id="GAA4312839.1"/>
    </source>
</evidence>
<comment type="caution">
    <text evidence="10">The sequence shown here is derived from an EMBL/GenBank/DDBJ whole genome shotgun (WGS) entry which is preliminary data.</text>
</comment>
<dbReference type="InterPro" id="IPR011060">
    <property type="entry name" value="RibuloseP-bd_barrel"/>
</dbReference>
<evidence type="ECO:0000256" key="7">
    <source>
        <dbReference type="ARBA" id="ARBA00023141"/>
    </source>
</evidence>
<keyword evidence="11" id="KW-1185">Reference proteome</keyword>
<keyword evidence="7" id="KW-0057">Aromatic amino acid biosynthesis</keyword>
<feature type="domain" description="Indole-3-glycerol phosphate synthase" evidence="9">
    <location>
        <begin position="4"/>
        <end position="253"/>
    </location>
</feature>
<keyword evidence="4" id="KW-0028">Amino-acid biosynthesis</keyword>
<dbReference type="RefSeq" id="WP_344979353.1">
    <property type="nucleotide sequence ID" value="NZ_BAABFN010000005.1"/>
</dbReference>
<accession>A0ABP8FX59</accession>
<dbReference type="CDD" id="cd00331">
    <property type="entry name" value="IGPS"/>
    <property type="match status" value="1"/>
</dbReference>
<dbReference type="Pfam" id="PF00218">
    <property type="entry name" value="IGPS"/>
    <property type="match status" value="1"/>
</dbReference>
<dbReference type="InterPro" id="IPR013798">
    <property type="entry name" value="Indole-3-glycerol_P_synth_dom"/>
</dbReference>
<dbReference type="PROSITE" id="PS00614">
    <property type="entry name" value="IGPS"/>
    <property type="match status" value="1"/>
</dbReference>
<sequence>MNILDKIVARKRQEVAERKEVTTVAALERSPRFGRQPLSLKAALKDADKTGIIAEFKRKSPSKGMINAEATVRRVTADYCRYGAAGLSVLTDEHFFSGALADLEAARDNELPILRKDFVIDDYQVVEAKAFGADVILLIAECLSAAEVNRLAQLARSLDMEVLLEMHSEAQLDKISPAVSLVGINNRDLTTFTVDLARSVALAGKLPADMPRIAESGIDDVAVVRHLRQAGFNGFLMGEYFMKQPDPGAAFRDFAARLKEEPGI</sequence>
<evidence type="ECO:0000259" key="9">
    <source>
        <dbReference type="Pfam" id="PF00218"/>
    </source>
</evidence>